<name>A0A8H2LFC8_9FLAO</name>
<dbReference type="NCBIfam" id="NF009853">
    <property type="entry name" value="PRK13320.1-5"/>
    <property type="match status" value="1"/>
</dbReference>
<reference evidence="17 18" key="1">
    <citation type="submission" date="2019-08" db="EMBL/GenBank/DDBJ databases">
        <title>Genomes of Antarctic Bizionia species.</title>
        <authorList>
            <person name="Bowman J.P."/>
        </authorList>
    </citation>
    <scope>NUCLEOTIDE SEQUENCE [LARGE SCALE GENOMIC DNA]</scope>
    <source>
        <strain evidence="17 18">HFD</strain>
    </source>
</reference>
<evidence type="ECO:0000256" key="15">
    <source>
        <dbReference type="ARBA" id="ARBA00040883"/>
    </source>
</evidence>
<keyword evidence="10 16" id="KW-0418">Kinase</keyword>
<keyword evidence="16" id="KW-0479">Metal-binding</keyword>
<dbReference type="GO" id="GO:0004594">
    <property type="term" value="F:pantothenate kinase activity"/>
    <property type="evidence" value="ECO:0007669"/>
    <property type="project" value="UniProtKB-UniRule"/>
</dbReference>
<keyword evidence="9 16" id="KW-0547">Nucleotide-binding</keyword>
<accession>A0A8H2LFC8</accession>
<dbReference type="CDD" id="cd24015">
    <property type="entry name" value="ASKHA_NBD_PanK-III"/>
    <property type="match status" value="1"/>
</dbReference>
<dbReference type="PANTHER" id="PTHR34265">
    <property type="entry name" value="TYPE III PANTOTHENATE KINASE"/>
    <property type="match status" value="1"/>
</dbReference>
<feature type="binding site" evidence="16">
    <location>
        <begin position="6"/>
        <end position="13"/>
    </location>
    <ligand>
        <name>ATP</name>
        <dbReference type="ChEBI" id="CHEBI:30616"/>
    </ligand>
</feature>
<dbReference type="Proteomes" id="UP000323324">
    <property type="component" value="Unassembled WGS sequence"/>
</dbReference>
<dbReference type="RefSeq" id="WP_148368459.1">
    <property type="nucleotide sequence ID" value="NZ_VSKM01000002.1"/>
</dbReference>
<keyword evidence="7 16" id="KW-0963">Cytoplasm</keyword>
<dbReference type="GO" id="GO:0015937">
    <property type="term" value="P:coenzyme A biosynthetic process"/>
    <property type="evidence" value="ECO:0007669"/>
    <property type="project" value="UniProtKB-UniRule"/>
</dbReference>
<feature type="binding site" evidence="16">
    <location>
        <position position="87"/>
    </location>
    <ligand>
        <name>substrate</name>
    </ligand>
</feature>
<comment type="cofactor">
    <cofactor evidence="2">
        <name>K(+)</name>
        <dbReference type="ChEBI" id="CHEBI:29103"/>
    </cofactor>
</comment>
<evidence type="ECO:0000256" key="16">
    <source>
        <dbReference type="HAMAP-Rule" id="MF_01274"/>
    </source>
</evidence>
<keyword evidence="11 16" id="KW-0067">ATP-binding</keyword>
<evidence type="ECO:0000313" key="18">
    <source>
        <dbReference type="Proteomes" id="UP000323324"/>
    </source>
</evidence>
<comment type="catalytic activity">
    <reaction evidence="1 16">
        <text>(R)-pantothenate + ATP = (R)-4'-phosphopantothenate + ADP + H(+)</text>
        <dbReference type="Rhea" id="RHEA:16373"/>
        <dbReference type="ChEBI" id="CHEBI:10986"/>
        <dbReference type="ChEBI" id="CHEBI:15378"/>
        <dbReference type="ChEBI" id="CHEBI:29032"/>
        <dbReference type="ChEBI" id="CHEBI:30616"/>
        <dbReference type="ChEBI" id="CHEBI:456216"/>
        <dbReference type="EC" id="2.7.1.33"/>
    </reaction>
</comment>
<comment type="cofactor">
    <cofactor evidence="16">
        <name>NH4(+)</name>
        <dbReference type="ChEBI" id="CHEBI:28938"/>
    </cofactor>
    <cofactor evidence="16">
        <name>K(+)</name>
        <dbReference type="ChEBI" id="CHEBI:29103"/>
    </cofactor>
    <text evidence="16">A monovalent cation. Ammonium or potassium.</text>
</comment>
<keyword evidence="8 16" id="KW-0808">Transferase</keyword>
<dbReference type="GO" id="GO:0046872">
    <property type="term" value="F:metal ion binding"/>
    <property type="evidence" value="ECO:0007669"/>
    <property type="project" value="UniProtKB-KW"/>
</dbReference>
<dbReference type="NCBIfam" id="TIGR00671">
    <property type="entry name" value="baf"/>
    <property type="match status" value="1"/>
</dbReference>
<dbReference type="InterPro" id="IPR004619">
    <property type="entry name" value="Type_III_PanK"/>
</dbReference>
<dbReference type="UniPathway" id="UPA00241">
    <property type="reaction ID" value="UER00352"/>
</dbReference>
<feature type="binding site" evidence="16">
    <location>
        <begin position="94"/>
        <end position="97"/>
    </location>
    <ligand>
        <name>substrate</name>
    </ligand>
</feature>
<dbReference type="InterPro" id="IPR043129">
    <property type="entry name" value="ATPase_NBD"/>
</dbReference>
<evidence type="ECO:0000313" key="17">
    <source>
        <dbReference type="EMBL" id="TYB78104.1"/>
    </source>
</evidence>
<dbReference type="EC" id="2.7.1.33" evidence="6 16"/>
<evidence type="ECO:0000256" key="2">
    <source>
        <dbReference type="ARBA" id="ARBA00001958"/>
    </source>
</evidence>
<organism evidence="17 18">
    <name type="scientific">Bizionia saleffrena</name>
    <dbReference type="NCBI Taxonomy" id="291189"/>
    <lineage>
        <taxon>Bacteria</taxon>
        <taxon>Pseudomonadati</taxon>
        <taxon>Bacteroidota</taxon>
        <taxon>Flavobacteriia</taxon>
        <taxon>Flavobacteriales</taxon>
        <taxon>Flavobacteriaceae</taxon>
        <taxon>Bizionia</taxon>
    </lineage>
</organism>
<keyword evidence="12 16" id="KW-0630">Potassium</keyword>
<evidence type="ECO:0000256" key="4">
    <source>
        <dbReference type="ARBA" id="ARBA00005225"/>
    </source>
</evidence>
<feature type="binding site" evidence="16">
    <location>
        <position position="172"/>
    </location>
    <ligand>
        <name>substrate</name>
    </ligand>
</feature>
<comment type="subcellular location">
    <subcellularLocation>
        <location evidence="3 16">Cytoplasm</location>
    </subcellularLocation>
</comment>
<evidence type="ECO:0000256" key="7">
    <source>
        <dbReference type="ARBA" id="ARBA00022490"/>
    </source>
</evidence>
<feature type="active site" description="Proton acceptor" evidence="16">
    <location>
        <position position="96"/>
    </location>
</feature>
<evidence type="ECO:0000256" key="6">
    <source>
        <dbReference type="ARBA" id="ARBA00012102"/>
    </source>
</evidence>
<evidence type="ECO:0000256" key="8">
    <source>
        <dbReference type="ARBA" id="ARBA00022679"/>
    </source>
</evidence>
<evidence type="ECO:0000256" key="10">
    <source>
        <dbReference type="ARBA" id="ARBA00022777"/>
    </source>
</evidence>
<evidence type="ECO:0000256" key="5">
    <source>
        <dbReference type="ARBA" id="ARBA00011738"/>
    </source>
</evidence>
<dbReference type="AlphaFoldDB" id="A0A8H2LFC8"/>
<proteinExistence type="inferred from homology"/>
<evidence type="ECO:0000256" key="12">
    <source>
        <dbReference type="ARBA" id="ARBA00022958"/>
    </source>
</evidence>
<evidence type="ECO:0000256" key="1">
    <source>
        <dbReference type="ARBA" id="ARBA00001206"/>
    </source>
</evidence>
<keyword evidence="18" id="KW-1185">Reference proteome</keyword>
<feature type="binding site" evidence="16">
    <location>
        <position position="117"/>
    </location>
    <ligand>
        <name>K(+)</name>
        <dbReference type="ChEBI" id="CHEBI:29103"/>
    </ligand>
</feature>
<dbReference type="GO" id="GO:0005524">
    <property type="term" value="F:ATP binding"/>
    <property type="evidence" value="ECO:0007669"/>
    <property type="project" value="UniProtKB-UniRule"/>
</dbReference>
<comment type="similarity">
    <text evidence="14 16">Belongs to the type III pantothenate kinase family.</text>
</comment>
<comment type="pathway">
    <text evidence="4 16">Cofactor biosynthesis; coenzyme A biosynthesis; CoA from (R)-pantothenate: step 1/5.</text>
</comment>
<evidence type="ECO:0000256" key="14">
    <source>
        <dbReference type="ARBA" id="ARBA00038036"/>
    </source>
</evidence>
<dbReference type="GO" id="GO:0005737">
    <property type="term" value="C:cytoplasm"/>
    <property type="evidence" value="ECO:0007669"/>
    <property type="project" value="UniProtKB-SubCell"/>
</dbReference>
<dbReference type="Pfam" id="PF03309">
    <property type="entry name" value="Pan_kinase"/>
    <property type="match status" value="1"/>
</dbReference>
<dbReference type="EMBL" id="VSKM01000002">
    <property type="protein sequence ID" value="TYB78104.1"/>
    <property type="molecule type" value="Genomic_DNA"/>
</dbReference>
<comment type="function">
    <text evidence="16">Catalyzes the phosphorylation of pantothenate (Pan), the first step in CoA biosynthesis.</text>
</comment>
<dbReference type="Gene3D" id="3.30.420.40">
    <property type="match status" value="2"/>
</dbReference>
<comment type="subunit">
    <text evidence="5 16">Homodimer.</text>
</comment>
<gene>
    <name evidence="16" type="primary">coaX</name>
    <name evidence="17" type="ORF">ES676_02510</name>
</gene>
<keyword evidence="13 16" id="KW-0173">Coenzyme A biosynthesis</keyword>
<evidence type="ECO:0000256" key="13">
    <source>
        <dbReference type="ARBA" id="ARBA00022993"/>
    </source>
</evidence>
<dbReference type="SUPFAM" id="SSF53067">
    <property type="entry name" value="Actin-like ATPase domain"/>
    <property type="match status" value="2"/>
</dbReference>
<sequence>MNLIIDIGNTQAKVAVFEGNKMVFRIQTDAENIFKKIEEIQKKYENIEKAIVSSVGKLDKNSFETLKKDFQLLFLDHNTVLPFKNLYSTPKTLGIDRIALVCACVEKYANKNVLIIDAGTCITYDFITGDNEYYGGAISPGLRMRYKALHNQTAKLPLLSSKVPDGLIGNSTEQGIHSGVFNGVVFEIEGAIQTYRKKYGDLTVILTGGDTKMLSKQLKSSIFANSNHLLEGLNFILQFNTN</sequence>
<protein>
    <recommendedName>
        <fullName evidence="15 16">Type III pantothenate kinase</fullName>
        <ecNumber evidence="6 16">2.7.1.33</ecNumber>
    </recommendedName>
    <alternativeName>
        <fullName evidence="16">PanK-III</fullName>
    </alternativeName>
    <alternativeName>
        <fullName evidence="16">Pantothenic acid kinase</fullName>
    </alternativeName>
</protein>
<evidence type="ECO:0000256" key="11">
    <source>
        <dbReference type="ARBA" id="ARBA00022840"/>
    </source>
</evidence>
<comment type="caution">
    <text evidence="17">The sequence shown here is derived from an EMBL/GenBank/DDBJ whole genome shotgun (WGS) entry which is preliminary data.</text>
</comment>
<dbReference type="HAMAP" id="MF_01274">
    <property type="entry name" value="Pantothen_kinase_3"/>
    <property type="match status" value="1"/>
</dbReference>
<feature type="binding site" evidence="16">
    <location>
        <position position="120"/>
    </location>
    <ligand>
        <name>ATP</name>
        <dbReference type="ChEBI" id="CHEBI:30616"/>
    </ligand>
</feature>
<evidence type="ECO:0000256" key="9">
    <source>
        <dbReference type="ARBA" id="ARBA00022741"/>
    </source>
</evidence>
<evidence type="ECO:0000256" key="3">
    <source>
        <dbReference type="ARBA" id="ARBA00004496"/>
    </source>
</evidence>
<dbReference type="PANTHER" id="PTHR34265:SF1">
    <property type="entry name" value="TYPE III PANTOTHENATE KINASE"/>
    <property type="match status" value="1"/>
</dbReference>